<dbReference type="EMBL" id="JBHLXE010000090">
    <property type="protein sequence ID" value="MFC0180080.1"/>
    <property type="molecule type" value="Genomic_DNA"/>
</dbReference>
<proteinExistence type="predicted"/>
<dbReference type="SUPFAM" id="SSF57783">
    <property type="entry name" value="Zinc beta-ribbon"/>
    <property type="match status" value="2"/>
</dbReference>
<evidence type="ECO:0000313" key="3">
    <source>
        <dbReference type="Proteomes" id="UP001589758"/>
    </source>
</evidence>
<dbReference type="PANTHER" id="PTHR42785">
    <property type="entry name" value="DNA TOPOISOMERASE, TYPE IA, CORE"/>
    <property type="match status" value="1"/>
</dbReference>
<dbReference type="InterPro" id="IPR000380">
    <property type="entry name" value="Topo_IA"/>
</dbReference>
<organism evidence="2 3">
    <name type="scientific">Thorsellia kenyensis</name>
    <dbReference type="NCBI Taxonomy" id="1549888"/>
    <lineage>
        <taxon>Bacteria</taxon>
        <taxon>Pseudomonadati</taxon>
        <taxon>Pseudomonadota</taxon>
        <taxon>Gammaproteobacteria</taxon>
        <taxon>Enterobacterales</taxon>
        <taxon>Thorselliaceae</taxon>
        <taxon>Thorsellia</taxon>
    </lineage>
</organism>
<accession>A0ABV6CAS5</accession>
<name>A0ABV6CAS5_9GAMM</name>
<dbReference type="GO" id="GO:0003677">
    <property type="term" value="F:DNA binding"/>
    <property type="evidence" value="ECO:0007669"/>
    <property type="project" value="UniProtKB-KW"/>
</dbReference>
<dbReference type="Proteomes" id="UP001589758">
    <property type="component" value="Unassembled WGS sequence"/>
</dbReference>
<feature type="domain" description="DNA topoisomerase type IA zn finger" evidence="1">
    <location>
        <begin position="157"/>
        <end position="186"/>
    </location>
</feature>
<evidence type="ECO:0000313" key="2">
    <source>
        <dbReference type="EMBL" id="MFC0180080.1"/>
    </source>
</evidence>
<protein>
    <submittedName>
        <fullName evidence="2">Topoisomerase DNA-binding C4 zinc finger domain-containing protein</fullName>
    </submittedName>
</protein>
<keyword evidence="2" id="KW-0238">DNA-binding</keyword>
<dbReference type="Gene3D" id="3.30.65.10">
    <property type="entry name" value="Bacterial Topoisomerase I, domain 1"/>
    <property type="match status" value="3"/>
</dbReference>
<dbReference type="PANTHER" id="PTHR42785:SF1">
    <property type="entry name" value="DNA TOPOISOMERASE"/>
    <property type="match status" value="1"/>
</dbReference>
<dbReference type="Pfam" id="PF01396">
    <property type="entry name" value="Zn_ribbon_Top1"/>
    <property type="match status" value="4"/>
</dbReference>
<dbReference type="RefSeq" id="WP_385877194.1">
    <property type="nucleotide sequence ID" value="NZ_JBHLXE010000090.1"/>
</dbReference>
<feature type="domain" description="DNA topoisomerase type IA zn finger" evidence="1">
    <location>
        <begin position="115"/>
        <end position="152"/>
    </location>
</feature>
<reference evidence="2 3" key="1">
    <citation type="submission" date="2024-09" db="EMBL/GenBank/DDBJ databases">
        <authorList>
            <person name="Sun Q."/>
            <person name="Mori K."/>
        </authorList>
    </citation>
    <scope>NUCLEOTIDE SEQUENCE [LARGE SCALE GENOMIC DNA]</scope>
    <source>
        <strain evidence="2 3">CCM 8545</strain>
    </source>
</reference>
<feature type="domain" description="DNA topoisomerase type IA zn finger" evidence="1">
    <location>
        <begin position="65"/>
        <end position="98"/>
    </location>
</feature>
<evidence type="ECO:0000259" key="1">
    <source>
        <dbReference type="Pfam" id="PF01396"/>
    </source>
</evidence>
<comment type="caution">
    <text evidence="2">The sequence shown here is derived from an EMBL/GenBank/DDBJ whole genome shotgun (WGS) entry which is preliminary data.</text>
</comment>
<keyword evidence="3" id="KW-1185">Reference proteome</keyword>
<sequence>MKNNRDKALYKIQDKEICPACGADLLIKSSRHGPFLGCANYPQCDYIQPLKERKESLVLKALPDNLCDVCQEHLVVRQGKFGLFICCVNYPDCDYIAPNVDDGVNVTSNKCNEDVACPKCRIGQLMARQSRYGKTFFGCSSYPKCKFLVNYPPVKYQCPLCNFPILVEKKRVKGLVYACANKRCDFEIDSIKESENKLSSD</sequence>
<gene>
    <name evidence="2" type="ORF">ACFFIT_08310</name>
</gene>
<feature type="domain" description="DNA topoisomerase type IA zn finger" evidence="1">
    <location>
        <begin position="16"/>
        <end position="52"/>
    </location>
</feature>
<dbReference type="InterPro" id="IPR013498">
    <property type="entry name" value="Topo_IA_Znf"/>
</dbReference>